<evidence type="ECO:0000313" key="6">
    <source>
        <dbReference type="EMBL" id="MBC5629667.1"/>
    </source>
</evidence>
<keyword evidence="4" id="KW-0804">Transcription</keyword>
<dbReference type="PROSITE" id="PS50937">
    <property type="entry name" value="HTH_MERR_2"/>
    <property type="match status" value="1"/>
</dbReference>
<evidence type="ECO:0000256" key="1">
    <source>
        <dbReference type="ARBA" id="ARBA00022491"/>
    </source>
</evidence>
<dbReference type="EMBL" id="JACOOO010000025">
    <property type="protein sequence ID" value="MBC5629667.1"/>
    <property type="molecule type" value="Genomic_DNA"/>
</dbReference>
<keyword evidence="2" id="KW-0805">Transcription regulation</keyword>
<comment type="caution">
    <text evidence="6">The sequence shown here is derived from an EMBL/GenBank/DDBJ whole genome shotgun (WGS) entry which is preliminary data.</text>
</comment>
<evidence type="ECO:0000259" key="5">
    <source>
        <dbReference type="PROSITE" id="PS50937"/>
    </source>
</evidence>
<evidence type="ECO:0000256" key="3">
    <source>
        <dbReference type="ARBA" id="ARBA00023125"/>
    </source>
</evidence>
<dbReference type="InterPro" id="IPR009061">
    <property type="entry name" value="DNA-bd_dom_put_sf"/>
</dbReference>
<dbReference type="PANTHER" id="PTHR30204">
    <property type="entry name" value="REDOX-CYCLING DRUG-SENSING TRANSCRIPTIONAL ACTIVATOR SOXR"/>
    <property type="match status" value="1"/>
</dbReference>
<proteinExistence type="predicted"/>
<keyword evidence="1" id="KW-0678">Repressor</keyword>
<accession>A0ABR7DEU7</accession>
<keyword evidence="3" id="KW-0238">DNA-binding</keyword>
<keyword evidence="7" id="KW-1185">Reference proteome</keyword>
<dbReference type="Proteomes" id="UP000596929">
    <property type="component" value="Unassembled WGS sequence"/>
</dbReference>
<gene>
    <name evidence="6" type="ORF">H8S20_12275</name>
</gene>
<evidence type="ECO:0000256" key="4">
    <source>
        <dbReference type="ARBA" id="ARBA00023163"/>
    </source>
</evidence>
<dbReference type="InterPro" id="IPR000551">
    <property type="entry name" value="MerR-type_HTH_dom"/>
</dbReference>
<protein>
    <submittedName>
        <fullName evidence="6">MerR family transcriptional regulator</fullName>
    </submittedName>
</protein>
<dbReference type="RefSeq" id="WP_186860308.1">
    <property type="nucleotide sequence ID" value="NZ_JACOOO010000025.1"/>
</dbReference>
<name>A0ABR7DEU7_9CLOT</name>
<organism evidence="6 7">
    <name type="scientific">Clostridium hominis</name>
    <dbReference type="NCBI Taxonomy" id="2763036"/>
    <lineage>
        <taxon>Bacteria</taxon>
        <taxon>Bacillati</taxon>
        <taxon>Bacillota</taxon>
        <taxon>Clostridia</taxon>
        <taxon>Eubacteriales</taxon>
        <taxon>Clostridiaceae</taxon>
        <taxon>Clostridium</taxon>
    </lineage>
</organism>
<sequence length="158" mass="18944">MYYTVNDIAKRTGLTPYTIRFYAKEGLFPNINRNENGVRLFGSRELHWIYLIEHLKRTGMTIKEIKQYIDWVTEGNKTISNRLDFFKEKRLEVEQQIQELNKTLNFIVYKEWEYTKAYEAGTTDVIEDISDDMITDELRKIRNTINIEREYLEDKGAI</sequence>
<reference evidence="6 7" key="1">
    <citation type="submission" date="2020-08" db="EMBL/GenBank/DDBJ databases">
        <title>Genome public.</title>
        <authorList>
            <person name="Liu C."/>
            <person name="Sun Q."/>
        </authorList>
    </citation>
    <scope>NUCLEOTIDE SEQUENCE [LARGE SCALE GENOMIC DNA]</scope>
    <source>
        <strain evidence="6 7">NSJ-6</strain>
    </source>
</reference>
<evidence type="ECO:0000313" key="7">
    <source>
        <dbReference type="Proteomes" id="UP000596929"/>
    </source>
</evidence>
<dbReference type="CDD" id="cd01109">
    <property type="entry name" value="HTH_YyaN"/>
    <property type="match status" value="1"/>
</dbReference>
<dbReference type="InterPro" id="IPR047057">
    <property type="entry name" value="MerR_fam"/>
</dbReference>
<dbReference type="Gene3D" id="1.10.1660.10">
    <property type="match status" value="1"/>
</dbReference>
<evidence type="ECO:0000256" key="2">
    <source>
        <dbReference type="ARBA" id="ARBA00023015"/>
    </source>
</evidence>
<dbReference type="SMART" id="SM00422">
    <property type="entry name" value="HTH_MERR"/>
    <property type="match status" value="1"/>
</dbReference>
<dbReference type="Pfam" id="PF13411">
    <property type="entry name" value="MerR_1"/>
    <property type="match status" value="1"/>
</dbReference>
<dbReference type="PANTHER" id="PTHR30204:SF69">
    <property type="entry name" value="MERR-FAMILY TRANSCRIPTIONAL REGULATOR"/>
    <property type="match status" value="1"/>
</dbReference>
<dbReference type="PRINTS" id="PR00040">
    <property type="entry name" value="HTHMERR"/>
</dbReference>
<feature type="domain" description="HTH merR-type" evidence="5">
    <location>
        <begin position="2"/>
        <end position="71"/>
    </location>
</feature>
<dbReference type="SUPFAM" id="SSF46955">
    <property type="entry name" value="Putative DNA-binding domain"/>
    <property type="match status" value="1"/>
</dbReference>